<dbReference type="InterPro" id="IPR011257">
    <property type="entry name" value="DNA_glycosylase"/>
</dbReference>
<dbReference type="GeneID" id="33561478"/>
<feature type="domain" description="HhH-GPD" evidence="4">
    <location>
        <begin position="88"/>
        <end position="253"/>
    </location>
</feature>
<dbReference type="PANTHER" id="PTHR43003">
    <property type="entry name" value="DNA-3-METHYLADENINE GLYCOSYLASE"/>
    <property type="match status" value="1"/>
</dbReference>
<dbReference type="FunFam" id="1.10.340.30:FF:000004">
    <property type="entry name" value="DNA-3-methyladenine glycosylase II"/>
    <property type="match status" value="1"/>
</dbReference>
<dbReference type="GO" id="GO:0032131">
    <property type="term" value="F:alkylated DNA binding"/>
    <property type="evidence" value="ECO:0007669"/>
    <property type="project" value="TreeGrafter"/>
</dbReference>
<dbReference type="RefSeq" id="XP_021878112.1">
    <property type="nucleotide sequence ID" value="XM_022019633.1"/>
</dbReference>
<sequence>MEIDSTKTAANTNATIAAVATAKDSKPNVPEVDPWTKRPKHIPSYAEEALAHLCKADPALAPLIAKYPYSIYSDHDTNYFRVLTRTILGQQIHWKAARSIIYKFVSYYFPDQVTLESLDAGDKRFPSPEQVLATSMDILRQRGLSERKASYVQDLARHFAEGKITFTDKAALQSMTDEEVASQLLCVRGIGPWTVDMFMMDSLERLDVLPTLDLGIRRGMEKHFRKDYKNGVWGSITEEVEITEADMDTRGSSSQVITKVVTKKKSGARGKGKAKNGEMTCEDMERMAERWRPYRTIASWYMWRNADDEEAIKAPII</sequence>
<dbReference type="STRING" id="64571.A0A1Y2GEK8"/>
<dbReference type="GO" id="GO:0006307">
    <property type="term" value="P:DNA alkylation repair"/>
    <property type="evidence" value="ECO:0007669"/>
    <property type="project" value="TreeGrafter"/>
</dbReference>
<dbReference type="InterPro" id="IPR003265">
    <property type="entry name" value="HhH-GPD_domain"/>
</dbReference>
<organism evidence="5 6">
    <name type="scientific">Lobosporangium transversale</name>
    <dbReference type="NCBI Taxonomy" id="64571"/>
    <lineage>
        <taxon>Eukaryota</taxon>
        <taxon>Fungi</taxon>
        <taxon>Fungi incertae sedis</taxon>
        <taxon>Mucoromycota</taxon>
        <taxon>Mortierellomycotina</taxon>
        <taxon>Mortierellomycetes</taxon>
        <taxon>Mortierellales</taxon>
        <taxon>Mortierellaceae</taxon>
        <taxon>Lobosporangium</taxon>
    </lineage>
</organism>
<comment type="caution">
    <text evidence="5">The sequence shown here is derived from an EMBL/GenBank/DDBJ whole genome shotgun (WGS) entry which is preliminary data.</text>
</comment>
<dbReference type="CDD" id="cd00056">
    <property type="entry name" value="ENDO3c"/>
    <property type="match status" value="1"/>
</dbReference>
<protein>
    <submittedName>
        <fullName evidence="5">DNA glycosylase</fullName>
    </submittedName>
</protein>
<dbReference type="GO" id="GO:0043916">
    <property type="term" value="F:DNA-7-methylguanine glycosylase activity"/>
    <property type="evidence" value="ECO:0007669"/>
    <property type="project" value="TreeGrafter"/>
</dbReference>
<dbReference type="Gene3D" id="1.10.1670.40">
    <property type="match status" value="2"/>
</dbReference>
<dbReference type="EMBL" id="MCFF01000040">
    <property type="protein sequence ID" value="ORZ07746.1"/>
    <property type="molecule type" value="Genomic_DNA"/>
</dbReference>
<dbReference type="InterPro" id="IPR051912">
    <property type="entry name" value="Alkylbase_DNA_Glycosylase/TA"/>
</dbReference>
<dbReference type="GO" id="GO:0008725">
    <property type="term" value="F:DNA-3-methyladenine glycosylase activity"/>
    <property type="evidence" value="ECO:0007669"/>
    <property type="project" value="TreeGrafter"/>
</dbReference>
<proteinExistence type="inferred from homology"/>
<evidence type="ECO:0000256" key="1">
    <source>
        <dbReference type="ARBA" id="ARBA00010817"/>
    </source>
</evidence>
<dbReference type="FunCoup" id="A0A1Y2GEK8">
    <property type="interactions" value="9"/>
</dbReference>
<keyword evidence="3" id="KW-0234">DNA repair</keyword>
<dbReference type="OrthoDB" id="415889at2759"/>
<accession>A0A1Y2GEK8</accession>
<dbReference type="GO" id="GO:0006285">
    <property type="term" value="P:base-excision repair, AP site formation"/>
    <property type="evidence" value="ECO:0007669"/>
    <property type="project" value="UniProtKB-ARBA"/>
</dbReference>
<dbReference type="Gene3D" id="1.10.340.30">
    <property type="entry name" value="Hypothetical protein, domain 2"/>
    <property type="match status" value="1"/>
</dbReference>
<dbReference type="GO" id="GO:0005634">
    <property type="term" value="C:nucleus"/>
    <property type="evidence" value="ECO:0007669"/>
    <property type="project" value="TreeGrafter"/>
</dbReference>
<evidence type="ECO:0000259" key="4">
    <source>
        <dbReference type="SMART" id="SM00478"/>
    </source>
</evidence>
<gene>
    <name evidence="5" type="ORF">BCR41DRAFT_158339</name>
</gene>
<dbReference type="Pfam" id="PF00730">
    <property type="entry name" value="HhH-GPD"/>
    <property type="match status" value="1"/>
</dbReference>
<keyword evidence="6" id="KW-1185">Reference proteome</keyword>
<dbReference type="InParanoid" id="A0A1Y2GEK8"/>
<dbReference type="SUPFAM" id="SSF48150">
    <property type="entry name" value="DNA-glycosylase"/>
    <property type="match status" value="1"/>
</dbReference>
<reference evidence="5 6" key="1">
    <citation type="submission" date="2016-07" db="EMBL/GenBank/DDBJ databases">
        <title>Pervasive Adenine N6-methylation of Active Genes in Fungi.</title>
        <authorList>
            <consortium name="DOE Joint Genome Institute"/>
            <person name="Mondo S.J."/>
            <person name="Dannebaum R.O."/>
            <person name="Kuo R.C."/>
            <person name="Labutti K."/>
            <person name="Haridas S."/>
            <person name="Kuo A."/>
            <person name="Salamov A."/>
            <person name="Ahrendt S.R."/>
            <person name="Lipzen A."/>
            <person name="Sullivan W."/>
            <person name="Andreopoulos W.B."/>
            <person name="Clum A."/>
            <person name="Lindquist E."/>
            <person name="Daum C."/>
            <person name="Ramamoorthy G.K."/>
            <person name="Gryganskyi A."/>
            <person name="Culley D."/>
            <person name="Magnuson J.K."/>
            <person name="James T.Y."/>
            <person name="O'Malley M.A."/>
            <person name="Stajich J.E."/>
            <person name="Spatafora J.W."/>
            <person name="Visel A."/>
            <person name="Grigoriev I.V."/>
        </authorList>
    </citation>
    <scope>NUCLEOTIDE SEQUENCE [LARGE SCALE GENOMIC DNA]</scope>
    <source>
        <strain evidence="5 6">NRRL 3116</strain>
    </source>
</reference>
<evidence type="ECO:0000313" key="5">
    <source>
        <dbReference type="EMBL" id="ORZ07746.1"/>
    </source>
</evidence>
<dbReference type="AlphaFoldDB" id="A0A1Y2GEK8"/>
<dbReference type="SMART" id="SM00478">
    <property type="entry name" value="ENDO3c"/>
    <property type="match status" value="1"/>
</dbReference>
<keyword evidence="2" id="KW-0227">DNA damage</keyword>
<comment type="similarity">
    <text evidence="1">Belongs to the alkylbase DNA glycosidase AlkA family.</text>
</comment>
<evidence type="ECO:0000313" key="6">
    <source>
        <dbReference type="Proteomes" id="UP000193648"/>
    </source>
</evidence>
<evidence type="ECO:0000256" key="2">
    <source>
        <dbReference type="ARBA" id="ARBA00022763"/>
    </source>
</evidence>
<name>A0A1Y2GEK8_9FUNG</name>
<dbReference type="Proteomes" id="UP000193648">
    <property type="component" value="Unassembled WGS sequence"/>
</dbReference>
<dbReference type="GO" id="GO:0032993">
    <property type="term" value="C:protein-DNA complex"/>
    <property type="evidence" value="ECO:0007669"/>
    <property type="project" value="TreeGrafter"/>
</dbReference>
<dbReference type="PANTHER" id="PTHR43003:SF5">
    <property type="entry name" value="DNA-3-METHYLADENINE GLYCOSYLASE"/>
    <property type="match status" value="1"/>
</dbReference>
<evidence type="ECO:0000256" key="3">
    <source>
        <dbReference type="ARBA" id="ARBA00023204"/>
    </source>
</evidence>